<keyword evidence="3" id="KW-1185">Reference proteome</keyword>
<evidence type="ECO:0000313" key="3">
    <source>
        <dbReference type="Proteomes" id="UP000054270"/>
    </source>
</evidence>
<keyword evidence="1" id="KW-0472">Membrane</keyword>
<dbReference type="AlphaFoldDB" id="A0A0D2NDW3"/>
<protein>
    <recommendedName>
        <fullName evidence="4">MARVEL domain-containing protein</fullName>
    </recommendedName>
</protein>
<keyword evidence="1" id="KW-1133">Transmembrane helix</keyword>
<organism evidence="2 3">
    <name type="scientific">Hypholoma sublateritium (strain FD-334 SS-4)</name>
    <dbReference type="NCBI Taxonomy" id="945553"/>
    <lineage>
        <taxon>Eukaryota</taxon>
        <taxon>Fungi</taxon>
        <taxon>Dikarya</taxon>
        <taxon>Basidiomycota</taxon>
        <taxon>Agaricomycotina</taxon>
        <taxon>Agaricomycetes</taxon>
        <taxon>Agaricomycetidae</taxon>
        <taxon>Agaricales</taxon>
        <taxon>Agaricineae</taxon>
        <taxon>Strophariaceae</taxon>
        <taxon>Hypholoma</taxon>
    </lineage>
</organism>
<dbReference type="OMA" id="IANCMAG"/>
<dbReference type="EMBL" id="KN817607">
    <property type="protein sequence ID" value="KJA17224.1"/>
    <property type="molecule type" value="Genomic_DNA"/>
</dbReference>
<accession>A0A0D2NDW3</accession>
<dbReference type="Proteomes" id="UP000054270">
    <property type="component" value="Unassembled WGS sequence"/>
</dbReference>
<evidence type="ECO:0000256" key="1">
    <source>
        <dbReference type="SAM" id="Phobius"/>
    </source>
</evidence>
<keyword evidence="1" id="KW-0812">Transmembrane</keyword>
<evidence type="ECO:0008006" key="4">
    <source>
        <dbReference type="Google" id="ProtNLM"/>
    </source>
</evidence>
<dbReference type="STRING" id="945553.A0A0D2NDW3"/>
<gene>
    <name evidence="2" type="ORF">HYPSUDRAFT_46671</name>
</gene>
<name>A0A0D2NDW3_HYPSF</name>
<sequence length="225" mass="24264">MVHSRKFCCCLPVRFGVFVLSLVAMLGGGFVAAYGYIQIARQNTAPLAHDDLVAVWIQSVMFTFLAALAVFGFFGCLIKNRRMVSGFAIALAIHLGLSVAAGIYALVSLFKQDPQQAIANCMAGGAPDATTDACRTTVNVMKGVAVAIYVVTWLVQLYAYFIVERYVDQLDDEEHEKHPAVVVPQTVIQVGGPMATTYQQPHYPFTAPGQAMGTPRGGRDASNNV</sequence>
<evidence type="ECO:0000313" key="2">
    <source>
        <dbReference type="EMBL" id="KJA17224.1"/>
    </source>
</evidence>
<proteinExistence type="predicted"/>
<feature type="transmembrane region" description="Helical" evidence="1">
    <location>
        <begin position="56"/>
        <end position="77"/>
    </location>
</feature>
<feature type="transmembrane region" description="Helical" evidence="1">
    <location>
        <begin position="144"/>
        <end position="163"/>
    </location>
</feature>
<dbReference type="OrthoDB" id="3239304at2759"/>
<reference evidence="3" key="1">
    <citation type="submission" date="2014-04" db="EMBL/GenBank/DDBJ databases">
        <title>Evolutionary Origins and Diversification of the Mycorrhizal Mutualists.</title>
        <authorList>
            <consortium name="DOE Joint Genome Institute"/>
            <consortium name="Mycorrhizal Genomics Consortium"/>
            <person name="Kohler A."/>
            <person name="Kuo A."/>
            <person name="Nagy L.G."/>
            <person name="Floudas D."/>
            <person name="Copeland A."/>
            <person name="Barry K.W."/>
            <person name="Cichocki N."/>
            <person name="Veneault-Fourrey C."/>
            <person name="LaButti K."/>
            <person name="Lindquist E.A."/>
            <person name="Lipzen A."/>
            <person name="Lundell T."/>
            <person name="Morin E."/>
            <person name="Murat C."/>
            <person name="Riley R."/>
            <person name="Ohm R."/>
            <person name="Sun H."/>
            <person name="Tunlid A."/>
            <person name="Henrissat B."/>
            <person name="Grigoriev I.V."/>
            <person name="Hibbett D.S."/>
            <person name="Martin F."/>
        </authorList>
    </citation>
    <scope>NUCLEOTIDE SEQUENCE [LARGE SCALE GENOMIC DNA]</scope>
    <source>
        <strain evidence="3">FD-334 SS-4</strain>
    </source>
</reference>
<feature type="transmembrane region" description="Helical" evidence="1">
    <location>
        <begin position="84"/>
        <end position="107"/>
    </location>
</feature>
<feature type="transmembrane region" description="Helical" evidence="1">
    <location>
        <begin position="12"/>
        <end position="36"/>
    </location>
</feature>